<dbReference type="Pfam" id="PF16925">
    <property type="entry name" value="TetR_C_13"/>
    <property type="match status" value="1"/>
</dbReference>
<reference evidence="4" key="1">
    <citation type="submission" date="2021-03" db="EMBL/GenBank/DDBJ databases">
        <title>Whole genome shotgun sequence of Actinoplanes consettensis NBRC 14913.</title>
        <authorList>
            <person name="Komaki H."/>
            <person name="Tamura T."/>
        </authorList>
    </citation>
    <scope>NUCLEOTIDE SEQUENCE</scope>
    <source>
        <strain evidence="4">NBRC 14913</strain>
    </source>
</reference>
<evidence type="ECO:0000259" key="3">
    <source>
        <dbReference type="Pfam" id="PF16925"/>
    </source>
</evidence>
<dbReference type="EMBL" id="BOQP01000004">
    <property type="protein sequence ID" value="GIM67931.1"/>
    <property type="molecule type" value="Genomic_DNA"/>
</dbReference>
<keyword evidence="5" id="KW-1185">Reference proteome</keyword>
<dbReference type="AlphaFoldDB" id="A0A919VSK9"/>
<evidence type="ECO:0000256" key="2">
    <source>
        <dbReference type="ARBA" id="ARBA00023163"/>
    </source>
</evidence>
<evidence type="ECO:0000256" key="1">
    <source>
        <dbReference type="ARBA" id="ARBA00023015"/>
    </source>
</evidence>
<protein>
    <recommendedName>
        <fullName evidence="3">Tetracyclin repressor-like C-terminal domain-containing protein</fullName>
    </recommendedName>
</protein>
<keyword evidence="2" id="KW-0804">Transcription</keyword>
<dbReference type="Gene3D" id="1.10.357.10">
    <property type="entry name" value="Tetracycline Repressor, domain 2"/>
    <property type="match status" value="1"/>
</dbReference>
<evidence type="ECO:0000313" key="4">
    <source>
        <dbReference type="EMBL" id="GIM67931.1"/>
    </source>
</evidence>
<sequence>MTGGFARAQRLWEIGEQIAASIRTPGFRGCAFLNAAAEYPDAGHPVHEAVLAHRAWFLKAVTDLIAQTHETAPEGAGRHFVMLRDGVMAAGCLGDPIEAGETFLRGINGLLRVHAIKEGVRPGAG</sequence>
<organism evidence="4 5">
    <name type="scientific">Winogradskya consettensis</name>
    <dbReference type="NCBI Taxonomy" id="113560"/>
    <lineage>
        <taxon>Bacteria</taxon>
        <taxon>Bacillati</taxon>
        <taxon>Actinomycetota</taxon>
        <taxon>Actinomycetes</taxon>
        <taxon>Micromonosporales</taxon>
        <taxon>Micromonosporaceae</taxon>
        <taxon>Winogradskya</taxon>
    </lineage>
</organism>
<keyword evidence="1" id="KW-0805">Transcription regulation</keyword>
<accession>A0A919VSK9</accession>
<evidence type="ECO:0000313" key="5">
    <source>
        <dbReference type="Proteomes" id="UP000680865"/>
    </source>
</evidence>
<feature type="domain" description="Tetracyclin repressor-like C-terminal" evidence="3">
    <location>
        <begin position="9"/>
        <end position="69"/>
    </location>
</feature>
<dbReference type="RefSeq" id="WP_212995837.1">
    <property type="nucleotide sequence ID" value="NZ_BAAATW010000002.1"/>
</dbReference>
<comment type="caution">
    <text evidence="4">The sequence shown here is derived from an EMBL/GenBank/DDBJ whole genome shotgun (WGS) entry which is preliminary data.</text>
</comment>
<dbReference type="InterPro" id="IPR036271">
    <property type="entry name" value="Tet_transcr_reg_TetR-rel_C_sf"/>
</dbReference>
<dbReference type="Proteomes" id="UP000680865">
    <property type="component" value="Unassembled WGS sequence"/>
</dbReference>
<proteinExistence type="predicted"/>
<dbReference type="SUPFAM" id="SSF48498">
    <property type="entry name" value="Tetracyclin repressor-like, C-terminal domain"/>
    <property type="match status" value="1"/>
</dbReference>
<name>A0A919VSK9_9ACTN</name>
<dbReference type="InterPro" id="IPR011075">
    <property type="entry name" value="TetR_C"/>
</dbReference>
<gene>
    <name evidence="4" type="ORF">Aco04nite_08440</name>
</gene>